<accession>A0ABX8RV05</accession>
<keyword evidence="4 6" id="KW-1133">Transmembrane helix</keyword>
<keyword evidence="8" id="KW-1185">Reference proteome</keyword>
<feature type="transmembrane region" description="Helical" evidence="6">
    <location>
        <begin position="87"/>
        <end position="105"/>
    </location>
</feature>
<feature type="transmembrane region" description="Helical" evidence="6">
    <location>
        <begin position="159"/>
        <end position="179"/>
    </location>
</feature>
<proteinExistence type="predicted"/>
<organism evidence="7 8">
    <name type="scientific">Nocardia iowensis</name>
    <dbReference type="NCBI Taxonomy" id="204891"/>
    <lineage>
        <taxon>Bacteria</taxon>
        <taxon>Bacillati</taxon>
        <taxon>Actinomycetota</taxon>
        <taxon>Actinomycetes</taxon>
        <taxon>Mycobacteriales</taxon>
        <taxon>Nocardiaceae</taxon>
        <taxon>Nocardia</taxon>
    </lineage>
</organism>
<reference evidence="7 8" key="1">
    <citation type="submission" date="2021-07" db="EMBL/GenBank/DDBJ databases">
        <title>Whole Genome Sequence of Nocardia Iowensis.</title>
        <authorList>
            <person name="Lamm A."/>
            <person name="Collins-Fairclough A.M."/>
            <person name="Bunk B."/>
            <person name="Sproer C."/>
        </authorList>
    </citation>
    <scope>NUCLEOTIDE SEQUENCE [LARGE SCALE GENOMIC DNA]</scope>
    <source>
        <strain evidence="7 8">NRRL 5646</strain>
    </source>
</reference>
<evidence type="ECO:0000313" key="8">
    <source>
        <dbReference type="Proteomes" id="UP000694257"/>
    </source>
</evidence>
<gene>
    <name evidence="7" type="ORF">KV110_10530</name>
</gene>
<evidence type="ECO:0000256" key="3">
    <source>
        <dbReference type="ARBA" id="ARBA00022692"/>
    </source>
</evidence>
<feature type="transmembrane region" description="Helical" evidence="6">
    <location>
        <begin position="117"/>
        <end position="139"/>
    </location>
</feature>
<evidence type="ECO:0000256" key="1">
    <source>
        <dbReference type="ARBA" id="ARBA00004651"/>
    </source>
</evidence>
<name>A0ABX8RV05_NOCIO</name>
<dbReference type="Proteomes" id="UP000694257">
    <property type="component" value="Chromosome"/>
</dbReference>
<sequence>MPGLASANVDVPSAALAAFSGLGFGLSLIVAIGAQNAFVLRQGVRGQHIFAVVAVCALSDIVLIAAGVGGFGVVVQSVPAAVTVVRYAGAAFLLGYAILAARRAFASATLTAESAGATVALGATVATCLALTWLNPHVYLDTVVLLGAVANTYTSPDRWFLGAGAMLGSVIWFTALGYGARLLGPLFARPLAWRVLDSAIAVMMTLLAVALLLAGPSP</sequence>
<keyword evidence="5 6" id="KW-0472">Membrane</keyword>
<dbReference type="PANTHER" id="PTHR30086:SF20">
    <property type="entry name" value="ARGININE EXPORTER PROTEIN ARGO-RELATED"/>
    <property type="match status" value="1"/>
</dbReference>
<protein>
    <submittedName>
        <fullName evidence="7">LysE/ArgO family amino acid transporter</fullName>
    </submittedName>
</protein>
<keyword evidence="2" id="KW-1003">Cell membrane</keyword>
<evidence type="ECO:0000256" key="4">
    <source>
        <dbReference type="ARBA" id="ARBA00022989"/>
    </source>
</evidence>
<dbReference type="PANTHER" id="PTHR30086">
    <property type="entry name" value="ARGININE EXPORTER PROTEIN ARGO"/>
    <property type="match status" value="1"/>
</dbReference>
<evidence type="ECO:0000256" key="6">
    <source>
        <dbReference type="SAM" id="Phobius"/>
    </source>
</evidence>
<evidence type="ECO:0000313" key="7">
    <source>
        <dbReference type="EMBL" id="QXN93474.1"/>
    </source>
</evidence>
<dbReference type="Pfam" id="PF01810">
    <property type="entry name" value="LysE"/>
    <property type="match status" value="1"/>
</dbReference>
<dbReference type="EMBL" id="CP078145">
    <property type="protein sequence ID" value="QXN93474.1"/>
    <property type="molecule type" value="Genomic_DNA"/>
</dbReference>
<feature type="transmembrane region" description="Helical" evidence="6">
    <location>
        <begin position="50"/>
        <end position="75"/>
    </location>
</feature>
<keyword evidence="3 6" id="KW-0812">Transmembrane</keyword>
<dbReference type="InterPro" id="IPR001123">
    <property type="entry name" value="LeuE-type"/>
</dbReference>
<comment type="subcellular location">
    <subcellularLocation>
        <location evidence="1">Cell membrane</location>
        <topology evidence="1">Multi-pass membrane protein</topology>
    </subcellularLocation>
</comment>
<evidence type="ECO:0000256" key="5">
    <source>
        <dbReference type="ARBA" id="ARBA00023136"/>
    </source>
</evidence>
<feature type="transmembrane region" description="Helical" evidence="6">
    <location>
        <begin position="191"/>
        <end position="214"/>
    </location>
</feature>
<evidence type="ECO:0000256" key="2">
    <source>
        <dbReference type="ARBA" id="ARBA00022475"/>
    </source>
</evidence>
<feature type="transmembrane region" description="Helical" evidence="6">
    <location>
        <begin position="14"/>
        <end position="38"/>
    </location>
</feature>